<keyword evidence="1" id="KW-0614">Plasmid</keyword>
<evidence type="ECO:0000313" key="2">
    <source>
        <dbReference type="Proteomes" id="UP000010478"/>
    </source>
</evidence>
<geneLocation type="plasmid" evidence="1 2">
    <name>pOSC7112.01</name>
</geneLocation>
<reference evidence="1 2" key="1">
    <citation type="submission" date="2012-05" db="EMBL/GenBank/DDBJ databases">
        <title>Finished plasmid 1 of genome of Oscillatoria sp. PCC 7112.</title>
        <authorList>
            <consortium name="US DOE Joint Genome Institute"/>
            <person name="Gugger M."/>
            <person name="Coursin T."/>
            <person name="Rippka R."/>
            <person name="Tandeau De Marsac N."/>
            <person name="Huntemann M."/>
            <person name="Wei C.-L."/>
            <person name="Han J."/>
            <person name="Detter J.C."/>
            <person name="Han C."/>
            <person name="Tapia R."/>
            <person name="Davenport K."/>
            <person name="Daligault H."/>
            <person name="Erkkila T."/>
            <person name="Gu W."/>
            <person name="Munk A.C.C."/>
            <person name="Teshima H."/>
            <person name="Xu Y."/>
            <person name="Chain P."/>
            <person name="Chen A."/>
            <person name="Krypides N."/>
            <person name="Mavromatis K."/>
            <person name="Markowitz V."/>
            <person name="Szeto E."/>
            <person name="Ivanova N."/>
            <person name="Mikhailova N."/>
            <person name="Ovchinnikova G."/>
            <person name="Pagani I."/>
            <person name="Pati A."/>
            <person name="Goodwin L."/>
            <person name="Peters L."/>
            <person name="Pitluck S."/>
            <person name="Woyke T."/>
            <person name="Kerfeld C."/>
        </authorList>
    </citation>
    <scope>NUCLEOTIDE SEQUENCE [LARGE SCALE GENOMIC DNA]</scope>
    <source>
        <strain evidence="1 2">PCC 7112</strain>
        <plasmid evidence="1 2">pOSC7112.01</plasmid>
    </source>
</reference>
<dbReference type="KEGG" id="oni:Osc7112_6419"/>
<dbReference type="Proteomes" id="UP000010478">
    <property type="component" value="Plasmid pOSC7112.01"/>
</dbReference>
<gene>
    <name evidence="1" type="ORF">Osc7112_6419</name>
</gene>
<dbReference type="AlphaFoldDB" id="K9VSN0"/>
<accession>K9VSN0</accession>
<dbReference type="RefSeq" id="WP_015211741.1">
    <property type="nucleotide sequence ID" value="NC_019763.1"/>
</dbReference>
<proteinExistence type="predicted"/>
<dbReference type="HOGENOM" id="CLU_2509499_0_0_3"/>
<name>K9VSN0_9CYAN</name>
<evidence type="ECO:0000313" key="1">
    <source>
        <dbReference type="EMBL" id="AFZ10569.1"/>
    </source>
</evidence>
<keyword evidence="2" id="KW-1185">Reference proteome</keyword>
<protein>
    <submittedName>
        <fullName evidence="1">Uncharacterized protein</fullName>
    </submittedName>
</protein>
<organism evidence="1 2">
    <name type="scientific">Phormidium nigroviride PCC 7112</name>
    <dbReference type="NCBI Taxonomy" id="179408"/>
    <lineage>
        <taxon>Bacteria</taxon>
        <taxon>Bacillati</taxon>
        <taxon>Cyanobacteriota</taxon>
        <taxon>Cyanophyceae</taxon>
        <taxon>Oscillatoriophycideae</taxon>
        <taxon>Oscillatoriales</taxon>
        <taxon>Oscillatoriaceae</taxon>
        <taxon>Phormidium</taxon>
    </lineage>
</organism>
<sequence>MPQKHYTPTEISHPTNTTAPEANAIALPDHWAQPDFNFGDAVTDNEESYIVIGLAMDTHLDIWKYLCRTPNNTERFFWEYQLRLA</sequence>
<dbReference type="EMBL" id="CP003615">
    <property type="protein sequence ID" value="AFZ10569.1"/>
    <property type="molecule type" value="Genomic_DNA"/>
</dbReference>